<dbReference type="GO" id="GO:0090263">
    <property type="term" value="P:positive regulation of canonical Wnt signaling pathway"/>
    <property type="evidence" value="ECO:0007669"/>
    <property type="project" value="TreeGrafter"/>
</dbReference>
<proteinExistence type="inferred from homology"/>
<evidence type="ECO:0000256" key="7">
    <source>
        <dbReference type="ARBA" id="ARBA00023136"/>
    </source>
</evidence>
<organism evidence="15 16">
    <name type="scientific">Megalops atlanticus</name>
    <name type="common">Tarpon</name>
    <name type="synonym">Clupea gigantea</name>
    <dbReference type="NCBI Taxonomy" id="7932"/>
    <lineage>
        <taxon>Eukaryota</taxon>
        <taxon>Metazoa</taxon>
        <taxon>Chordata</taxon>
        <taxon>Craniata</taxon>
        <taxon>Vertebrata</taxon>
        <taxon>Euteleostomi</taxon>
        <taxon>Actinopterygii</taxon>
        <taxon>Neopterygii</taxon>
        <taxon>Teleostei</taxon>
        <taxon>Elopiformes</taxon>
        <taxon>Megalopidae</taxon>
        <taxon>Megalops</taxon>
    </lineage>
</organism>
<comment type="similarity">
    <text evidence="2 11">Belongs to the glypican family.</text>
</comment>
<accession>A0A9D3PF31</accession>
<dbReference type="Proteomes" id="UP001046870">
    <property type="component" value="Chromosome 22"/>
</dbReference>
<dbReference type="PROSITE" id="PS01207">
    <property type="entry name" value="GLYPICAN"/>
    <property type="match status" value="1"/>
</dbReference>
<evidence type="ECO:0000256" key="2">
    <source>
        <dbReference type="ARBA" id="ARBA00010260"/>
    </source>
</evidence>
<feature type="compositionally biased region" description="Low complexity" evidence="13">
    <location>
        <begin position="316"/>
        <end position="339"/>
    </location>
</feature>
<dbReference type="AlphaFoldDB" id="A0A9D3PF31"/>
<dbReference type="InterPro" id="IPR001863">
    <property type="entry name" value="Glypican"/>
</dbReference>
<keyword evidence="4 12" id="KW-0336">GPI-anchor</keyword>
<gene>
    <name evidence="15" type="ORF">MATL_G00242400</name>
</gene>
<dbReference type="GO" id="GO:0009986">
    <property type="term" value="C:cell surface"/>
    <property type="evidence" value="ECO:0007669"/>
    <property type="project" value="TreeGrafter"/>
</dbReference>
<keyword evidence="5 14" id="KW-0732">Signal</keyword>
<evidence type="ECO:0008006" key="17">
    <source>
        <dbReference type="Google" id="ProtNLM"/>
    </source>
</evidence>
<evidence type="ECO:0000256" key="14">
    <source>
        <dbReference type="SAM" id="SignalP"/>
    </source>
</evidence>
<evidence type="ECO:0000256" key="9">
    <source>
        <dbReference type="ARBA" id="ARBA00023207"/>
    </source>
</evidence>
<comment type="subcellular location">
    <subcellularLocation>
        <location evidence="1 12">Cell membrane</location>
        <topology evidence="1 12">Lipid-anchor</topology>
        <topology evidence="1 12">GPI-anchor</topology>
    </subcellularLocation>
</comment>
<evidence type="ECO:0000313" key="16">
    <source>
        <dbReference type="Proteomes" id="UP001046870"/>
    </source>
</evidence>
<dbReference type="GO" id="GO:0005886">
    <property type="term" value="C:plasma membrane"/>
    <property type="evidence" value="ECO:0007669"/>
    <property type="project" value="UniProtKB-SubCell"/>
</dbReference>
<dbReference type="EMBL" id="JAFDVH010000022">
    <property type="protein sequence ID" value="KAG7457055.1"/>
    <property type="molecule type" value="Genomic_DNA"/>
</dbReference>
<keyword evidence="9 12" id="KW-0357">Heparan sulfate</keyword>
<dbReference type="PANTHER" id="PTHR10822:SF19">
    <property type="entry name" value="GLYPICAN-5"/>
    <property type="match status" value="1"/>
</dbReference>
<evidence type="ECO:0000256" key="12">
    <source>
        <dbReference type="RuleBase" id="RU003519"/>
    </source>
</evidence>
<keyword evidence="16" id="KW-1185">Reference proteome</keyword>
<dbReference type="OrthoDB" id="6380619at2759"/>
<name>A0A9D3PF31_MEGAT</name>
<keyword evidence="8" id="KW-0325">Glycoprotein</keyword>
<evidence type="ECO:0000256" key="10">
    <source>
        <dbReference type="ARBA" id="ARBA00023288"/>
    </source>
</evidence>
<evidence type="ECO:0000256" key="6">
    <source>
        <dbReference type="ARBA" id="ARBA00022974"/>
    </source>
</evidence>
<protein>
    <recommendedName>
        <fullName evidence="17">Glypican-5-like</fullName>
    </recommendedName>
</protein>
<feature type="region of interest" description="Disordered" evidence="13">
    <location>
        <begin position="486"/>
        <end position="510"/>
    </location>
</feature>
<evidence type="ECO:0000256" key="11">
    <source>
        <dbReference type="RuleBase" id="RU003518"/>
    </source>
</evidence>
<evidence type="ECO:0000256" key="3">
    <source>
        <dbReference type="ARBA" id="ARBA00022475"/>
    </source>
</evidence>
<feature type="region of interest" description="Disordered" evidence="13">
    <location>
        <begin position="316"/>
        <end position="351"/>
    </location>
</feature>
<evidence type="ECO:0000313" key="15">
    <source>
        <dbReference type="EMBL" id="KAG7457055.1"/>
    </source>
</evidence>
<evidence type="ECO:0000256" key="4">
    <source>
        <dbReference type="ARBA" id="ARBA00022622"/>
    </source>
</evidence>
<feature type="chain" id="PRO_5038955035" description="Glypican-5-like" evidence="14">
    <location>
        <begin position="30"/>
        <end position="572"/>
    </location>
</feature>
<dbReference type="Pfam" id="PF01153">
    <property type="entry name" value="Glypican"/>
    <property type="match status" value="2"/>
</dbReference>
<dbReference type="PANTHER" id="PTHR10822">
    <property type="entry name" value="GLYPICAN"/>
    <property type="match status" value="1"/>
</dbReference>
<dbReference type="GO" id="GO:0098552">
    <property type="term" value="C:side of membrane"/>
    <property type="evidence" value="ECO:0007669"/>
    <property type="project" value="UniProtKB-KW"/>
</dbReference>
<keyword evidence="10 12" id="KW-0449">Lipoprotein</keyword>
<sequence length="572" mass="62064">MSRGIFPRVNFWWILASFALLLNVSDVKPHSCHEVKTAFQVRQIGPLKWVPETPGTDVDLQICKHNGPTCCTRKMEENYLAAVKRETVQNIRSYSFELKYLIMSHAAAFQDTFQSLVSFSMSHVSSLFDTSHQALAQDASGPVAELFSDLALFIRGGNASVESADVNPFGPHPQALARELSRSLRAGRALSRALAAGEEALNATEQAAVTRECARALVRMQYCSHCRGLTLIKPCAGYCLNVMRGCLAGLSELDRPWRRYVAILQDISASMADAHELELSLLGVRAHIADAIAYAQEHAPQLTATVDKVCGQPAGTATSAPSPVTVTPPVTPTSSLTPATPSPPPSDAPLGRLAHLRRSLPLKPSKKDKPKSLKKISRELMVYIRNYKSFFGGLPDLLCEGETVVDDFNCWSGDDVVPTSSYTNRVVDSGLQAQRQNPEVKVRSPDALLAEVKEKLERFNQEMEDSSPGWGTRGAWADIGSGTVEASADCDDEDGCQGSGEGTVQAPHEEQTVSVEWVPQEKGKGENVPHWTSTITPRRLVPKASGRAPSASVALPTLALLLSALVSQWTLL</sequence>
<comment type="function">
    <text evidence="12">Cell surface proteoglycan.</text>
</comment>
<dbReference type="GO" id="GO:0016477">
    <property type="term" value="P:cell migration"/>
    <property type="evidence" value="ECO:0007669"/>
    <property type="project" value="TreeGrafter"/>
</dbReference>
<evidence type="ECO:0000256" key="5">
    <source>
        <dbReference type="ARBA" id="ARBA00022729"/>
    </source>
</evidence>
<evidence type="ECO:0000256" key="8">
    <source>
        <dbReference type="ARBA" id="ARBA00023180"/>
    </source>
</evidence>
<keyword evidence="3" id="KW-1003">Cell membrane</keyword>
<evidence type="ECO:0000256" key="1">
    <source>
        <dbReference type="ARBA" id="ARBA00004609"/>
    </source>
</evidence>
<keyword evidence="7 12" id="KW-0472">Membrane</keyword>
<comment type="caution">
    <text evidence="15">The sequence shown here is derived from an EMBL/GenBank/DDBJ whole genome shotgun (WGS) entry which is preliminary data.</text>
</comment>
<evidence type="ECO:0000256" key="13">
    <source>
        <dbReference type="SAM" id="MobiDB-lite"/>
    </source>
</evidence>
<dbReference type="InterPro" id="IPR019803">
    <property type="entry name" value="Glypican_CS"/>
</dbReference>
<feature type="signal peptide" evidence="14">
    <location>
        <begin position="1"/>
        <end position="29"/>
    </location>
</feature>
<dbReference type="GO" id="GO:0005576">
    <property type="term" value="C:extracellular region"/>
    <property type="evidence" value="ECO:0007669"/>
    <property type="project" value="TreeGrafter"/>
</dbReference>
<dbReference type="GO" id="GO:1905475">
    <property type="term" value="P:regulation of protein localization to membrane"/>
    <property type="evidence" value="ECO:0007669"/>
    <property type="project" value="TreeGrafter"/>
</dbReference>
<keyword evidence="6 12" id="KW-0654">Proteoglycan</keyword>
<reference evidence="15" key="1">
    <citation type="submission" date="2021-01" db="EMBL/GenBank/DDBJ databases">
        <authorList>
            <person name="Zahm M."/>
            <person name="Roques C."/>
            <person name="Cabau C."/>
            <person name="Klopp C."/>
            <person name="Donnadieu C."/>
            <person name="Jouanno E."/>
            <person name="Lampietro C."/>
            <person name="Louis A."/>
            <person name="Herpin A."/>
            <person name="Echchiki A."/>
            <person name="Berthelot C."/>
            <person name="Parey E."/>
            <person name="Roest-Crollius H."/>
            <person name="Braasch I."/>
            <person name="Postlethwait J."/>
            <person name="Bobe J."/>
            <person name="Montfort J."/>
            <person name="Bouchez O."/>
            <person name="Begum T."/>
            <person name="Mejri S."/>
            <person name="Adams A."/>
            <person name="Chen W.-J."/>
            <person name="Guiguen Y."/>
        </authorList>
    </citation>
    <scope>NUCLEOTIDE SEQUENCE</scope>
    <source>
        <strain evidence="15">YG-15Mar2019-1</strain>
        <tissue evidence="15">Brain</tissue>
    </source>
</reference>